<dbReference type="InterPro" id="IPR001106">
    <property type="entry name" value="Aromatic_Lyase"/>
</dbReference>
<feature type="compositionally biased region" description="Low complexity" evidence="2">
    <location>
        <begin position="169"/>
        <end position="189"/>
    </location>
</feature>
<sequence length="826" mass="88112">MVAKSDGPVTSRHEHEENARPEETRSVPTGENQAKHNANLEQAACLRDFITSFRDLDAYKNGASIALTGEDLTLSTVAAVARYPDLVSAAIDDALSSLSKDDARVGALNESRKIIDDKLTQNKSIYGVTTGFGGSGEHDLLGLALLQHHRVGVLPSALGAIADSEDSSRSSASSDSSRAPLPLSSSASSLSMPASWTRAAMLVRLNSLLRGHSAASLNLINAMGSLLVKNITPIIPLRGSISASGDLQPLSYVAGTLVGERGVCCYVPSQEKKVGEEMGLSGKGTKILRAPEALEKAGLKPIQLRPKEQLAIVNGTAFSCGLAALCVEEARQLALLGTVCTAMGTEALRGSADSFCDFIQRIRPHPGQIETGVLLRHLLATSKLASHHSSSSEPSIGQASAVAFEESLGESGKEKVFVVDEETIDADAGVLRQDRYPLRTAPQWLGPQLETIQRAAEVITIECNSNKDIADRFPGNTATDNPLIDPSTGIVHHGGNFQAMAITSVLEPLRLSLFHISKLLFAQATELQNPLMSNGLTGNLASTDPSLNFFGKGIDIMMAANVAELAFLANPVSTGVQSAEMHNQAVNSLALVSARYTLSAIEVTQMIVASYIYLLCQAVDLRALQKEMEDKTFEIVEELVREHFEEAEGLDAKAIAKAVWTSFDTSANMDSKPRAEKAAKASTQPLVDQLLSSPSSTTHICSLPSFQSALSSQIHTAHNSLTTSYLTSTSTPSSRYYLPALPLLGRTKSLYKFIRSPIDQGGLGIGMHGIENLFKFSGRLDGLDGMGRGTVTKGRETIGEDISVIYEAIRDGKVARVIVDMFTADE</sequence>
<dbReference type="AlphaFoldDB" id="A0A0B4VGI9"/>
<evidence type="ECO:0000313" key="3">
    <source>
        <dbReference type="EMBL" id="AJD20418.1"/>
    </source>
</evidence>
<proteinExistence type="inferred from homology"/>
<dbReference type="CDD" id="cd00332">
    <property type="entry name" value="PAL-HAL"/>
    <property type="match status" value="1"/>
</dbReference>
<dbReference type="InterPro" id="IPR008948">
    <property type="entry name" value="L-Aspartase-like"/>
</dbReference>
<feature type="compositionally biased region" description="Basic and acidic residues" evidence="2">
    <location>
        <begin position="11"/>
        <end position="25"/>
    </location>
</feature>
<evidence type="ECO:0000256" key="1">
    <source>
        <dbReference type="ARBA" id="ARBA00007238"/>
    </source>
</evidence>
<comment type="similarity">
    <text evidence="1">Belongs to the PAL/histidase family.</text>
</comment>
<dbReference type="InterPro" id="IPR022313">
    <property type="entry name" value="Phe/His_NH3-lyase_AS"/>
</dbReference>
<dbReference type="GO" id="GO:0016841">
    <property type="term" value="F:ammonia-lyase activity"/>
    <property type="evidence" value="ECO:0007669"/>
    <property type="project" value="InterPro"/>
</dbReference>
<organism evidence="3">
    <name type="scientific">Inonotus obliquus</name>
    <dbReference type="NCBI Taxonomy" id="167356"/>
    <lineage>
        <taxon>Eukaryota</taxon>
        <taxon>Fungi</taxon>
        <taxon>Dikarya</taxon>
        <taxon>Basidiomycota</taxon>
        <taxon>Agaricomycotina</taxon>
        <taxon>Agaricomycetes</taxon>
        <taxon>Hymenochaetales</taxon>
        <taxon>Hymenochaetaceae</taxon>
        <taxon>Inonotus</taxon>
    </lineage>
</organism>
<keyword evidence="3" id="KW-0456">Lyase</keyword>
<dbReference type="Gene3D" id="1.10.275.10">
    <property type="entry name" value="Fumarase/aspartase (N-terminal domain)"/>
    <property type="match status" value="1"/>
</dbReference>
<dbReference type="SUPFAM" id="SSF48557">
    <property type="entry name" value="L-aspartase-like"/>
    <property type="match status" value="1"/>
</dbReference>
<dbReference type="Gene3D" id="1.20.200.10">
    <property type="entry name" value="Fumarase/aspartase (Central domain)"/>
    <property type="match status" value="2"/>
</dbReference>
<feature type="region of interest" description="Disordered" evidence="2">
    <location>
        <begin position="165"/>
        <end position="189"/>
    </location>
</feature>
<dbReference type="InterPro" id="IPR024083">
    <property type="entry name" value="Fumarase/histidase_N"/>
</dbReference>
<dbReference type="PROSITE" id="PS00488">
    <property type="entry name" value="PAL_HISTIDASE"/>
    <property type="match status" value="1"/>
</dbReference>
<reference evidence="3" key="1">
    <citation type="journal article" date="2015" name="Appl. Microbiol. Biotechnol.">
        <title>Correlation of nitric oxide produced by an inducible nitric oxide synthase-like protein with enhanced expression of the phenylpropanoid pathway in Inonotus obliquus cocultured with Phellinus morii.</title>
        <authorList>
            <person name="Zhao Y."/>
            <person name="Xi Q."/>
            <person name="Xu Q."/>
            <person name="He M."/>
            <person name="Ding J."/>
            <person name="Dai Y."/>
            <person name="Keller N.P."/>
            <person name="Zheng W."/>
        </authorList>
    </citation>
    <scope>NUCLEOTIDE SEQUENCE</scope>
    <source>
        <strain evidence="3">ATCC 28281</strain>
    </source>
</reference>
<gene>
    <name evidence="3" type="primary">pheA</name>
</gene>
<accession>A0A0B4VGI9</accession>
<name>A0A0B4VGI9_9AGAM</name>
<dbReference type="Pfam" id="PF00221">
    <property type="entry name" value="Lyase_aromatic"/>
    <property type="match status" value="1"/>
</dbReference>
<protein>
    <submittedName>
        <fullName evidence="3">Phenylalanine ammonium lyase PALa</fullName>
    </submittedName>
</protein>
<evidence type="ECO:0000256" key="2">
    <source>
        <dbReference type="SAM" id="MobiDB-lite"/>
    </source>
</evidence>
<dbReference type="EMBL" id="KM519593">
    <property type="protein sequence ID" value="AJD20418.1"/>
    <property type="molecule type" value="Genomic_DNA"/>
</dbReference>
<feature type="region of interest" description="Disordered" evidence="2">
    <location>
        <begin position="1"/>
        <end position="32"/>
    </location>
</feature>
<dbReference type="PANTHER" id="PTHR10362">
    <property type="entry name" value="HISTIDINE AMMONIA-LYASE"/>
    <property type="match status" value="1"/>
</dbReference>